<keyword evidence="6" id="KW-0812">Transmembrane</keyword>
<dbReference type="AlphaFoldDB" id="A0A8C9STH6"/>
<keyword evidence="6" id="KW-0472">Membrane</keyword>
<dbReference type="OrthoDB" id="9631130at2759"/>
<evidence type="ECO:0000256" key="4">
    <source>
        <dbReference type="ARBA" id="ARBA00023319"/>
    </source>
</evidence>
<keyword evidence="3" id="KW-0675">Receptor</keyword>
<dbReference type="Proteomes" id="UP000694397">
    <property type="component" value="Chromosome 25"/>
</dbReference>
<dbReference type="PROSITE" id="PS50835">
    <property type="entry name" value="IG_LIKE"/>
    <property type="match status" value="1"/>
</dbReference>
<dbReference type="SMART" id="SM00406">
    <property type="entry name" value="IGv"/>
    <property type="match status" value="1"/>
</dbReference>
<evidence type="ECO:0000256" key="6">
    <source>
        <dbReference type="SAM" id="Phobius"/>
    </source>
</evidence>
<dbReference type="GO" id="GO:0002250">
    <property type="term" value="P:adaptive immune response"/>
    <property type="evidence" value="ECO:0007669"/>
    <property type="project" value="UniProtKB-KW"/>
</dbReference>
<dbReference type="GO" id="GO:0042101">
    <property type="term" value="C:T cell receptor complex"/>
    <property type="evidence" value="ECO:0007669"/>
    <property type="project" value="UniProtKB-KW"/>
</dbReference>
<dbReference type="InterPro" id="IPR003599">
    <property type="entry name" value="Ig_sub"/>
</dbReference>
<evidence type="ECO:0000313" key="9">
    <source>
        <dbReference type="Proteomes" id="UP000694397"/>
    </source>
</evidence>
<dbReference type="PANTHER" id="PTHR19367">
    <property type="entry name" value="T-CELL RECEPTOR ALPHA CHAIN V REGION"/>
    <property type="match status" value="1"/>
</dbReference>
<accession>A0A8C9STH6</accession>
<dbReference type="SUPFAM" id="SSF48726">
    <property type="entry name" value="Immunoglobulin"/>
    <property type="match status" value="1"/>
</dbReference>
<reference evidence="8 9" key="1">
    <citation type="submission" date="2019-04" db="EMBL/GenBank/DDBJ databases">
        <authorList>
            <consortium name="Wellcome Sanger Institute Data Sharing"/>
        </authorList>
    </citation>
    <scope>NUCLEOTIDE SEQUENCE [LARGE SCALE GENOMIC DNA]</scope>
</reference>
<evidence type="ECO:0000256" key="2">
    <source>
        <dbReference type="ARBA" id="ARBA00023130"/>
    </source>
</evidence>
<dbReference type="Pfam" id="PF07686">
    <property type="entry name" value="V-set"/>
    <property type="match status" value="1"/>
</dbReference>
<keyword evidence="6" id="KW-1133">Transmembrane helix</keyword>
<keyword evidence="5" id="KW-1279">T cell receptor</keyword>
<keyword evidence="9" id="KW-1185">Reference proteome</keyword>
<keyword evidence="5" id="KW-0391">Immunity</keyword>
<evidence type="ECO:0000256" key="5">
    <source>
        <dbReference type="ARBA" id="ARBA00043266"/>
    </source>
</evidence>
<protein>
    <recommendedName>
        <fullName evidence="7">Ig-like domain-containing protein</fullName>
    </recommendedName>
</protein>
<reference evidence="8" key="2">
    <citation type="submission" date="2025-08" db="UniProtKB">
        <authorList>
            <consortium name="Ensembl"/>
        </authorList>
    </citation>
    <scope>IDENTIFICATION</scope>
</reference>
<feature type="domain" description="Ig-like" evidence="7">
    <location>
        <begin position="42"/>
        <end position="142"/>
    </location>
</feature>
<dbReference type="InterPro" id="IPR036179">
    <property type="entry name" value="Ig-like_dom_sf"/>
</dbReference>
<name>A0A8C9STH6_SCLFO</name>
<dbReference type="InterPro" id="IPR051287">
    <property type="entry name" value="TCR_variable_region"/>
</dbReference>
<sequence length="193" mass="21304">MEHQLKIVLILSIFYQGMIYCQKLCFALFFKEIIEKINAVSPLSIRAEDTVTQSTEGVFVHEGGSVTLSCNYTTSDTTAELFWYIQRQSDSPKYMMRENTYGKGHTAPEFKRRFTAVASKTKTEVPLTIEDVQLCDSAVYYCALKPTVTWVGPQSCSPVGLGFESCLGCLAADWRPVLGVSPSLSGLTPCVAG</sequence>
<feature type="transmembrane region" description="Helical" evidence="6">
    <location>
        <begin position="7"/>
        <end position="30"/>
    </location>
</feature>
<dbReference type="PANTHER" id="PTHR19367:SF18">
    <property type="entry name" value="T CELL RECEPTOR ALPHA VARIABLE 16"/>
    <property type="match status" value="1"/>
</dbReference>
<dbReference type="Gene3D" id="2.60.40.10">
    <property type="entry name" value="Immunoglobulins"/>
    <property type="match status" value="1"/>
</dbReference>
<keyword evidence="1" id="KW-0732">Signal</keyword>
<keyword evidence="2" id="KW-1064">Adaptive immunity</keyword>
<dbReference type="Ensembl" id="ENSSFOT00015059335.1">
    <property type="protein sequence ID" value="ENSSFOP00015038266.1"/>
    <property type="gene ID" value="ENSSFOG00015030525.1"/>
</dbReference>
<evidence type="ECO:0000259" key="7">
    <source>
        <dbReference type="PROSITE" id="PS50835"/>
    </source>
</evidence>
<proteinExistence type="predicted"/>
<keyword evidence="4" id="KW-0393">Immunoglobulin domain</keyword>
<evidence type="ECO:0000313" key="8">
    <source>
        <dbReference type="Ensembl" id="ENSSFOP00015038266.1"/>
    </source>
</evidence>
<dbReference type="InterPro" id="IPR013106">
    <property type="entry name" value="Ig_V-set"/>
</dbReference>
<evidence type="ECO:0000256" key="1">
    <source>
        <dbReference type="ARBA" id="ARBA00022729"/>
    </source>
</evidence>
<evidence type="ECO:0000256" key="3">
    <source>
        <dbReference type="ARBA" id="ARBA00023170"/>
    </source>
</evidence>
<dbReference type="GeneTree" id="ENSGT01030000234557"/>
<dbReference type="InterPro" id="IPR007110">
    <property type="entry name" value="Ig-like_dom"/>
</dbReference>
<dbReference type="InterPro" id="IPR013783">
    <property type="entry name" value="Ig-like_fold"/>
</dbReference>
<organism evidence="8 9">
    <name type="scientific">Scleropages formosus</name>
    <name type="common">Asian bonytongue</name>
    <name type="synonym">Osteoglossum formosum</name>
    <dbReference type="NCBI Taxonomy" id="113540"/>
    <lineage>
        <taxon>Eukaryota</taxon>
        <taxon>Metazoa</taxon>
        <taxon>Chordata</taxon>
        <taxon>Craniata</taxon>
        <taxon>Vertebrata</taxon>
        <taxon>Euteleostomi</taxon>
        <taxon>Actinopterygii</taxon>
        <taxon>Neopterygii</taxon>
        <taxon>Teleostei</taxon>
        <taxon>Osteoglossocephala</taxon>
        <taxon>Osteoglossomorpha</taxon>
        <taxon>Osteoglossiformes</taxon>
        <taxon>Osteoglossidae</taxon>
        <taxon>Scleropages</taxon>
    </lineage>
</organism>
<reference evidence="8" key="3">
    <citation type="submission" date="2025-09" db="UniProtKB">
        <authorList>
            <consortium name="Ensembl"/>
        </authorList>
    </citation>
    <scope>IDENTIFICATION</scope>
</reference>
<dbReference type="SMART" id="SM00409">
    <property type="entry name" value="IG"/>
    <property type="match status" value="1"/>
</dbReference>